<evidence type="ECO:0000256" key="4">
    <source>
        <dbReference type="ARBA" id="ARBA00022576"/>
    </source>
</evidence>
<evidence type="ECO:0000256" key="2">
    <source>
        <dbReference type="ARBA" id="ARBA00007441"/>
    </source>
</evidence>
<comment type="cofactor">
    <cofactor evidence="1 7">
        <name>pyridoxal 5'-phosphate</name>
        <dbReference type="ChEBI" id="CHEBI:597326"/>
    </cofactor>
</comment>
<evidence type="ECO:0000256" key="6">
    <source>
        <dbReference type="ARBA" id="ARBA00022898"/>
    </source>
</evidence>
<dbReference type="InterPro" id="IPR015421">
    <property type="entry name" value="PyrdxlP-dep_Trfase_major"/>
</dbReference>
<keyword evidence="4 7" id="KW-0032">Aminotransferase</keyword>
<comment type="similarity">
    <text evidence="2 7">Belongs to the class-I pyridoxal-phosphate-dependent aminotransferase family.</text>
</comment>
<sequence>MFSQLKPLPTDPILGLMAAFKADTNANKIDLGVGVYKDEQGNTPVLKAVKKAEEFRLANETSKSYIGLAGNLDYCQKMEELLLGNAHPALLANRVRTAQTPGGTGSLRVAAEFIKRCNDNATVWVTTPTWANHISLFEAAGLTVKEYPYYDYEKKGLLFDEMVNALSQIPAGDVVLLHACCHNPSGMDLNAEQWQTVTDIAKAQGFTVLIDIAYQGFGTSLDEDAAGLRLLASQVEELIICSSCSKNFGLYRDRIGACSIISKDASAADVSNSVLLSVVRSIYSMPPAHGADIVSTILSSSELTTMWHDELDEMRSRINEFRSLLKEKLNDKCHGMDFSFIERQHGMFSFLGINKEQIERLQKEYSIYIVGSSRVNVAGISHANIDYFADAVAEVTK</sequence>
<evidence type="ECO:0000313" key="9">
    <source>
        <dbReference type="EMBL" id="MEM0515377.1"/>
    </source>
</evidence>
<organism evidence="9 10">
    <name type="scientific">Pseudoalteromonas qingdaonensis</name>
    <dbReference type="NCBI Taxonomy" id="3131913"/>
    <lineage>
        <taxon>Bacteria</taxon>
        <taxon>Pseudomonadati</taxon>
        <taxon>Pseudomonadota</taxon>
        <taxon>Gammaproteobacteria</taxon>
        <taxon>Alteromonadales</taxon>
        <taxon>Pseudoalteromonadaceae</taxon>
        <taxon>Pseudoalteromonas</taxon>
    </lineage>
</organism>
<name>A0ABU9MYK1_9GAMM</name>
<dbReference type="InterPro" id="IPR004838">
    <property type="entry name" value="NHTrfase_class1_PyrdxlP-BS"/>
</dbReference>
<dbReference type="PROSITE" id="PS00105">
    <property type="entry name" value="AA_TRANSFER_CLASS_1"/>
    <property type="match status" value="1"/>
</dbReference>
<dbReference type="Pfam" id="PF00155">
    <property type="entry name" value="Aminotran_1_2"/>
    <property type="match status" value="1"/>
</dbReference>
<dbReference type="PRINTS" id="PR00799">
    <property type="entry name" value="TRANSAMINASE"/>
</dbReference>
<dbReference type="Proteomes" id="UP001447008">
    <property type="component" value="Unassembled WGS sequence"/>
</dbReference>
<dbReference type="GO" id="GO:0008483">
    <property type="term" value="F:transaminase activity"/>
    <property type="evidence" value="ECO:0007669"/>
    <property type="project" value="UniProtKB-KW"/>
</dbReference>
<dbReference type="InterPro" id="IPR000796">
    <property type="entry name" value="Asp_trans"/>
</dbReference>
<protein>
    <recommendedName>
        <fullName evidence="7">Aminotransferase</fullName>
        <ecNumber evidence="7">2.6.1.-</ecNumber>
    </recommendedName>
</protein>
<dbReference type="InterPro" id="IPR004839">
    <property type="entry name" value="Aminotransferase_I/II_large"/>
</dbReference>
<gene>
    <name evidence="9" type="ORF">WCN91_08010</name>
</gene>
<comment type="caution">
    <text evidence="9">The sequence shown here is derived from an EMBL/GenBank/DDBJ whole genome shotgun (WGS) entry which is preliminary data.</text>
</comment>
<evidence type="ECO:0000259" key="8">
    <source>
        <dbReference type="Pfam" id="PF00155"/>
    </source>
</evidence>
<dbReference type="SUPFAM" id="SSF53383">
    <property type="entry name" value="PLP-dependent transferases"/>
    <property type="match status" value="1"/>
</dbReference>
<comment type="subunit">
    <text evidence="3">Homodimer.</text>
</comment>
<evidence type="ECO:0000256" key="3">
    <source>
        <dbReference type="ARBA" id="ARBA00011738"/>
    </source>
</evidence>
<feature type="domain" description="Aminotransferase class I/classII large" evidence="8">
    <location>
        <begin position="27"/>
        <end position="392"/>
    </location>
</feature>
<keyword evidence="10" id="KW-1185">Reference proteome</keyword>
<accession>A0ABU9MYK1</accession>
<dbReference type="NCBIfam" id="NF006719">
    <property type="entry name" value="PRK09257.1"/>
    <property type="match status" value="1"/>
</dbReference>
<evidence type="ECO:0000256" key="1">
    <source>
        <dbReference type="ARBA" id="ARBA00001933"/>
    </source>
</evidence>
<keyword evidence="6" id="KW-0663">Pyridoxal phosphate</keyword>
<dbReference type="InterPro" id="IPR015424">
    <property type="entry name" value="PyrdxlP-dep_Trfase"/>
</dbReference>
<dbReference type="Gene3D" id="3.90.1150.10">
    <property type="entry name" value="Aspartate Aminotransferase, domain 1"/>
    <property type="match status" value="1"/>
</dbReference>
<dbReference type="RefSeq" id="WP_342677968.1">
    <property type="nucleotide sequence ID" value="NZ_JBCGCU010000007.1"/>
</dbReference>
<dbReference type="CDD" id="cd00609">
    <property type="entry name" value="AAT_like"/>
    <property type="match status" value="1"/>
</dbReference>
<evidence type="ECO:0000256" key="5">
    <source>
        <dbReference type="ARBA" id="ARBA00022679"/>
    </source>
</evidence>
<keyword evidence="5 7" id="KW-0808">Transferase</keyword>
<dbReference type="InterPro" id="IPR015422">
    <property type="entry name" value="PyrdxlP-dep_Trfase_small"/>
</dbReference>
<dbReference type="Gene3D" id="3.40.640.10">
    <property type="entry name" value="Type I PLP-dependent aspartate aminotransferase-like (Major domain)"/>
    <property type="match status" value="1"/>
</dbReference>
<dbReference type="EC" id="2.6.1.-" evidence="7"/>
<dbReference type="PANTHER" id="PTHR11879:SF22">
    <property type="entry name" value="ASPARTATE AMINOTRANSFERASE, MITOCHONDRIAL"/>
    <property type="match status" value="1"/>
</dbReference>
<evidence type="ECO:0000256" key="7">
    <source>
        <dbReference type="RuleBase" id="RU000481"/>
    </source>
</evidence>
<evidence type="ECO:0000313" key="10">
    <source>
        <dbReference type="Proteomes" id="UP001447008"/>
    </source>
</evidence>
<dbReference type="EMBL" id="JBCGCU010000007">
    <property type="protein sequence ID" value="MEM0515377.1"/>
    <property type="molecule type" value="Genomic_DNA"/>
</dbReference>
<dbReference type="PANTHER" id="PTHR11879">
    <property type="entry name" value="ASPARTATE AMINOTRANSFERASE"/>
    <property type="match status" value="1"/>
</dbReference>
<reference evidence="9 10" key="1">
    <citation type="submission" date="2024-03" db="EMBL/GenBank/DDBJ databases">
        <title>Pseudoalteromonas qingdaonensis sp. nov., isolated from the intestines of marine benthic organisms.</title>
        <authorList>
            <person name="Lin X."/>
            <person name="Fang S."/>
            <person name="Hu X."/>
        </authorList>
    </citation>
    <scope>NUCLEOTIDE SEQUENCE [LARGE SCALE GENOMIC DNA]</scope>
    <source>
        <strain evidence="9 10">YIC-827</strain>
    </source>
</reference>
<proteinExistence type="inferred from homology"/>